<name>A0A7N1A6L3_KALFE</name>
<protein>
    <recommendedName>
        <fullName evidence="3">Non-haem dioxygenase N-terminal domain-containing protein</fullName>
    </recommendedName>
</protein>
<reference evidence="4" key="1">
    <citation type="submission" date="2021-01" db="UniProtKB">
        <authorList>
            <consortium name="EnsemblPlants"/>
        </authorList>
    </citation>
    <scope>IDENTIFICATION</scope>
</reference>
<keyword evidence="5" id="KW-1185">Reference proteome</keyword>
<keyword evidence="1" id="KW-0479">Metal-binding</keyword>
<proteinExistence type="predicted"/>
<evidence type="ECO:0000256" key="1">
    <source>
        <dbReference type="ARBA" id="ARBA00022723"/>
    </source>
</evidence>
<dbReference type="Proteomes" id="UP000594263">
    <property type="component" value="Unplaced"/>
</dbReference>
<dbReference type="OMA" id="RCTESNA"/>
<evidence type="ECO:0000256" key="2">
    <source>
        <dbReference type="ARBA" id="ARBA00023004"/>
    </source>
</evidence>
<accession>A0A7N1A6L3</accession>
<dbReference type="GO" id="GO:0046872">
    <property type="term" value="F:metal ion binding"/>
    <property type="evidence" value="ECO:0007669"/>
    <property type="project" value="UniProtKB-KW"/>
</dbReference>
<dbReference type="Gene3D" id="2.60.120.330">
    <property type="entry name" value="B-lactam Antibiotic, Isopenicillin N Synthase, Chain"/>
    <property type="match status" value="1"/>
</dbReference>
<dbReference type="InterPro" id="IPR050231">
    <property type="entry name" value="Iron_ascorbate_oxido_reductase"/>
</dbReference>
<keyword evidence="2" id="KW-0408">Iron</keyword>
<dbReference type="Pfam" id="PF14226">
    <property type="entry name" value="DIOX_N"/>
    <property type="match status" value="1"/>
</dbReference>
<evidence type="ECO:0000313" key="4">
    <source>
        <dbReference type="EnsemblPlants" id="Kaladp0575s0003.1.v1.1"/>
    </source>
</evidence>
<feature type="domain" description="Non-haem dioxygenase N-terminal" evidence="3">
    <location>
        <begin position="7"/>
        <end position="100"/>
    </location>
</feature>
<dbReference type="Gramene" id="Kaladp0575s0003.1.v1.1">
    <property type="protein sequence ID" value="Kaladp0575s0003.1.v1.1"/>
    <property type="gene ID" value="Kaladp0575s0003.v1.1"/>
</dbReference>
<evidence type="ECO:0000259" key="3">
    <source>
        <dbReference type="Pfam" id="PF14226"/>
    </source>
</evidence>
<evidence type="ECO:0000313" key="5">
    <source>
        <dbReference type="Proteomes" id="UP000594263"/>
    </source>
</evidence>
<dbReference type="InterPro" id="IPR026992">
    <property type="entry name" value="DIOX_N"/>
</dbReference>
<dbReference type="AlphaFoldDB" id="A0A7N1A6L3"/>
<dbReference type="PANTHER" id="PTHR47990">
    <property type="entry name" value="2-OXOGLUTARATE (2OG) AND FE(II)-DEPENDENT OXYGENASE SUPERFAMILY PROTEIN-RELATED"/>
    <property type="match status" value="1"/>
</dbReference>
<dbReference type="InterPro" id="IPR027443">
    <property type="entry name" value="IPNS-like_sf"/>
</dbReference>
<dbReference type="SUPFAM" id="SSF51197">
    <property type="entry name" value="Clavaminate synthase-like"/>
    <property type="match status" value="1"/>
</dbReference>
<sequence length="176" mass="19639">MGAEAQIPVIDFSLAALKLGVANGASGDDQIIQDDVRTQVREACEVHGCFLLRCTESNAGSVTEDMFEGLRRLFDLPEDVKRRYQTARPYSSYKAKDPVVPLHESFGIDDAHLVESSQAFTRILWPQGNSQFCSALNGMSSRMLQLNLAMLKVIFESYQAGNRYESFAEKTCSVFR</sequence>
<organism evidence="4 5">
    <name type="scientific">Kalanchoe fedtschenkoi</name>
    <name type="common">Lavender scallops</name>
    <name type="synonym">South American air plant</name>
    <dbReference type="NCBI Taxonomy" id="63787"/>
    <lineage>
        <taxon>Eukaryota</taxon>
        <taxon>Viridiplantae</taxon>
        <taxon>Streptophyta</taxon>
        <taxon>Embryophyta</taxon>
        <taxon>Tracheophyta</taxon>
        <taxon>Spermatophyta</taxon>
        <taxon>Magnoliopsida</taxon>
        <taxon>eudicotyledons</taxon>
        <taxon>Gunneridae</taxon>
        <taxon>Pentapetalae</taxon>
        <taxon>Saxifragales</taxon>
        <taxon>Crassulaceae</taxon>
        <taxon>Kalanchoe</taxon>
    </lineage>
</organism>
<dbReference type="EnsemblPlants" id="Kaladp0575s0003.1.v1.1">
    <property type="protein sequence ID" value="Kaladp0575s0003.1.v1.1"/>
    <property type="gene ID" value="Kaladp0575s0003.v1.1"/>
</dbReference>